<name>A0A1G6LLZ3_9BACI</name>
<proteinExistence type="predicted"/>
<keyword evidence="1" id="KW-0472">Membrane</keyword>
<dbReference type="EMBL" id="FMYI01000009">
    <property type="protein sequence ID" value="SDC44342.1"/>
    <property type="molecule type" value="Genomic_DNA"/>
</dbReference>
<dbReference type="RefSeq" id="WP_090796512.1">
    <property type="nucleotide sequence ID" value="NZ_FMYI01000009.1"/>
</dbReference>
<dbReference type="OrthoDB" id="1953204at2"/>
<evidence type="ECO:0000313" key="5">
    <source>
        <dbReference type="Proteomes" id="UP000242949"/>
    </source>
</evidence>
<dbReference type="InterPro" id="IPR047793">
    <property type="entry name" value="LiaF_C"/>
</dbReference>
<dbReference type="InterPro" id="IPR016975">
    <property type="entry name" value="Cell_wall_LiaF"/>
</dbReference>
<feature type="domain" description="Cell wall-active antibiotics response LiaF-like C-terminal" evidence="2">
    <location>
        <begin position="128"/>
        <end position="239"/>
    </location>
</feature>
<dbReference type="InterPro" id="IPR024425">
    <property type="entry name" value="LiaF-like_C"/>
</dbReference>
<gene>
    <name evidence="4" type="ORF">SAMN05421734_1097</name>
</gene>
<reference evidence="5" key="1">
    <citation type="submission" date="2016-09" db="EMBL/GenBank/DDBJ databases">
        <authorList>
            <person name="Varghese N."/>
            <person name="Submissions S."/>
        </authorList>
    </citation>
    <scope>NUCLEOTIDE SEQUENCE [LARGE SCALE GENOMIC DNA]</scope>
    <source>
        <strain evidence="5">S5</strain>
    </source>
</reference>
<keyword evidence="1" id="KW-1133">Transmembrane helix</keyword>
<dbReference type="PIRSF" id="PIRSF031509">
    <property type="entry name" value="Cell_wall_LiaF/YvqF"/>
    <property type="match status" value="1"/>
</dbReference>
<organism evidence="4 5">
    <name type="scientific">Pelagirhabdus alkalitolerans</name>
    <dbReference type="NCBI Taxonomy" id="1612202"/>
    <lineage>
        <taxon>Bacteria</taxon>
        <taxon>Bacillati</taxon>
        <taxon>Bacillota</taxon>
        <taxon>Bacilli</taxon>
        <taxon>Bacillales</taxon>
        <taxon>Bacillaceae</taxon>
        <taxon>Pelagirhabdus</taxon>
    </lineage>
</organism>
<dbReference type="Pfam" id="PF22570">
    <property type="entry name" value="LiaF-TM"/>
    <property type="match status" value="1"/>
</dbReference>
<dbReference type="Proteomes" id="UP000242949">
    <property type="component" value="Unassembled WGS sequence"/>
</dbReference>
<dbReference type="AlphaFoldDB" id="A0A1G6LLZ3"/>
<sequence>MERRFWKPLLAFSLIVLGVLLILNNIGTIQWSVDEWWEMVYPFLIVLIGLHWVTQAYKGFNGFGTPVFLIIFGSLLILDRLGYITFSFWDVYQLWPLILIFIGLSFLGINKRWKMKRFKTSDYHHMTLGEYKFNGRNWKVEPIYMNHFIGSHTLDFTEAVIPQSDTPIVLHGLAGEIDVILPDTIEFSVKARVKAGEINVNQQTAEGIGRHLTYQTADYDEAEQRLTFDLQLTAGSIQVKQKTS</sequence>
<keyword evidence="5" id="KW-1185">Reference proteome</keyword>
<evidence type="ECO:0000259" key="3">
    <source>
        <dbReference type="Pfam" id="PF22570"/>
    </source>
</evidence>
<accession>A0A1G6LLZ3</accession>
<dbReference type="STRING" id="1612202.SAMN05421734_1097"/>
<evidence type="ECO:0000256" key="1">
    <source>
        <dbReference type="SAM" id="Phobius"/>
    </source>
</evidence>
<dbReference type="GO" id="GO:0016020">
    <property type="term" value="C:membrane"/>
    <property type="evidence" value="ECO:0007669"/>
    <property type="project" value="InterPro"/>
</dbReference>
<protein>
    <submittedName>
        <fullName evidence="4">Lia operon protein LiaF</fullName>
    </submittedName>
</protein>
<keyword evidence="1" id="KW-0812">Transmembrane</keyword>
<evidence type="ECO:0000259" key="2">
    <source>
        <dbReference type="Pfam" id="PF09922"/>
    </source>
</evidence>
<feature type="transmembrane region" description="Helical" evidence="1">
    <location>
        <begin position="9"/>
        <end position="33"/>
    </location>
</feature>
<evidence type="ECO:0000313" key="4">
    <source>
        <dbReference type="EMBL" id="SDC44342.1"/>
    </source>
</evidence>
<dbReference type="InterPro" id="IPR054331">
    <property type="entry name" value="LiaF_TM"/>
</dbReference>
<feature type="transmembrane region" description="Helical" evidence="1">
    <location>
        <begin position="92"/>
        <end position="109"/>
    </location>
</feature>
<feature type="transmembrane region" description="Helical" evidence="1">
    <location>
        <begin position="39"/>
        <end position="60"/>
    </location>
</feature>
<feature type="domain" description="LiaF transmembrane" evidence="3">
    <location>
        <begin position="10"/>
        <end position="113"/>
    </location>
</feature>
<dbReference type="Pfam" id="PF09922">
    <property type="entry name" value="LiaF-like_C"/>
    <property type="match status" value="1"/>
</dbReference>
<dbReference type="NCBIfam" id="NF040535">
    <property type="entry name" value="LiaF_C_term"/>
    <property type="match status" value="1"/>
</dbReference>